<gene>
    <name evidence="1" type="ORF">JR316_0003296</name>
</gene>
<proteinExistence type="predicted"/>
<evidence type="ECO:0000313" key="2">
    <source>
        <dbReference type="Proteomes" id="UP000664032"/>
    </source>
</evidence>
<keyword evidence="1" id="KW-0067">ATP-binding</keyword>
<reference evidence="1" key="1">
    <citation type="submission" date="2021-10" db="EMBL/GenBank/DDBJ databases">
        <title>Psilocybe cubensis genome.</title>
        <authorList>
            <person name="Mckernan K.J."/>
            <person name="Crawford S."/>
            <person name="Trippe A."/>
            <person name="Kane L.T."/>
            <person name="Mclaughlin S."/>
        </authorList>
    </citation>
    <scope>NUCLEOTIDE SEQUENCE</scope>
    <source>
        <strain evidence="1">MGC-MH-2018</strain>
    </source>
</reference>
<organism evidence="1 2">
    <name type="scientific">Psilocybe cubensis</name>
    <name type="common">Psychedelic mushroom</name>
    <name type="synonym">Stropharia cubensis</name>
    <dbReference type="NCBI Taxonomy" id="181762"/>
    <lineage>
        <taxon>Eukaryota</taxon>
        <taxon>Fungi</taxon>
        <taxon>Dikarya</taxon>
        <taxon>Basidiomycota</taxon>
        <taxon>Agaricomycotina</taxon>
        <taxon>Agaricomycetes</taxon>
        <taxon>Agaricomycetidae</taxon>
        <taxon>Agaricales</taxon>
        <taxon>Agaricineae</taxon>
        <taxon>Strophariaceae</taxon>
        <taxon>Psilocybe</taxon>
    </lineage>
</organism>
<dbReference type="EMBL" id="JAFIQS020000003">
    <property type="protein sequence ID" value="KAH9483818.1"/>
    <property type="molecule type" value="Genomic_DNA"/>
</dbReference>
<keyword evidence="2" id="KW-1185">Reference proteome</keyword>
<protein>
    <submittedName>
        <fullName evidence="1">ATP-dependent RNA helicase DHX35</fullName>
    </submittedName>
</protein>
<keyword evidence="1" id="KW-0347">Helicase</keyword>
<accession>A0ACB8H7A9</accession>
<evidence type="ECO:0000313" key="1">
    <source>
        <dbReference type="EMBL" id="KAH9483818.1"/>
    </source>
</evidence>
<comment type="caution">
    <text evidence="1">The sequence shown here is derived from an EMBL/GenBank/DDBJ whole genome shotgun (WGS) entry which is preliminary data.</text>
</comment>
<dbReference type="Proteomes" id="UP000664032">
    <property type="component" value="Unassembled WGS sequence"/>
</dbReference>
<keyword evidence="1" id="KW-0378">Hydrolase</keyword>
<keyword evidence="1" id="KW-0547">Nucleotide-binding</keyword>
<sequence>MLYRKYRVDFWRPTFYRCTPDIIECHGPPSSLFTVSVATLKRTTKPNPMPLTIWKPGTLGPGSLVDRETVNEGHVVPYAPAATNPYSIRATTESLPIFKHQKNLLYCVERYGVVIVVGQTGCGKTTQLPQYLYRTGWADEGRVIACTQPRRVAATSVATRVAQEMRTELGKKVGYTVRFENLSDPQETRILYMTDGMLFRETLMDPLLSRYSVIMVDEAHERSIHTDLLLGILRKQVSLKRPSLRIIVSSATLDATKFFDYFSEGGGKDEVTIVSLEGRMYPVEVAYLQEPVADYVSKAAETVWNINLKQGPGDILVFLTGREEIDRCLQELSDMLPLLPATATRLLPLPLHAGLTTDEQLQIFNSAPPGTRKAIISTNIAEASVTIEGVKFVVDSGFVKIRVYNPTSGLASLATVPVSAASATQRAGRAGRTSPGICYRLYPMSSFKNLPLTTPPEITRTDMTTPILQLKSLGIDDLVKFDWVSAPPAETVLRALEGLYAAGMIDDTGKLTEMGEQVSECPVEVNIAKMLFSSKEYKCGEEILTIAAMTAVQDVFVIPDGAPGALAELERRKFTAQEGDHFTLLNAYNAFTKSRRDASWCKSHALSYRAMHRVSTIRQQLHSYMKRFHLPTESCEGDAKRLAKCLVSGYWRNGARWCADGTYRSVRGNMILHVHPSSVLFTRKPRTGWVIFHEMEETKKPQIRILTEIEPDCLVGHFSMSNVESYDSYDELNDARYVKFPVPPLQSIFYGISGSTPRPGFFAILFEALCLNNQRRRSLFLAVIFTSIIFLVSLREYIPSAEFLDSMVPTSALDFIAAESHNLTTTPFTNVAEPVVFTLIMWSEDSAFEGAILIKSIILYNTRPSDIHIICDDSAEKIIRSRLELVQYPLHRIRVWFYKPSWQSMLDRIHREGTLATDHPAGLPGLMKLFIQEILPPTVKKGIFVDTDAIFISDPSLLWDVFTTLKPETAFVMGSHPDQVAPDWNDASKICSCIMLLNLDKLRALRLMDSSAYRALDDFPALSPEAFKAKYGEPSGEDGRYNNVHLGDQGYWWAIVDFRPDLFEPLSYDYEVTTCLLDTYSAGLGDDAITEEEELSRQSHVKGTPQEGHVVLPKILHFNCLHGSARYYEWPGWSNPEEGWNIRWGSAVAYHKGYKWIWLNQGKNDHPEHKIEMFAIENITFADEMLLYNDTAQASPESLVAN</sequence>
<name>A0ACB8H7A9_PSICU</name>